<dbReference type="Pfam" id="PF13620">
    <property type="entry name" value="CarboxypepD_reg"/>
    <property type="match status" value="1"/>
</dbReference>
<dbReference type="SUPFAM" id="SSF49478">
    <property type="entry name" value="Cna protein B-type domain"/>
    <property type="match status" value="1"/>
</dbReference>
<name>A0A427A3C1_ENSVE</name>
<dbReference type="AlphaFoldDB" id="A0A427A3C1"/>
<evidence type="ECO:0000256" key="1">
    <source>
        <dbReference type="ARBA" id="ARBA00022729"/>
    </source>
</evidence>
<reference evidence="2 3" key="1">
    <citation type="journal article" date="2014" name="Agronomy (Basel)">
        <title>A Draft Genome Sequence for Ensete ventricosum, the Drought-Tolerant Tree Against Hunger.</title>
        <authorList>
            <person name="Harrison J."/>
            <person name="Moore K.A."/>
            <person name="Paszkiewicz K."/>
            <person name="Jones T."/>
            <person name="Grant M."/>
            <person name="Ambacheew D."/>
            <person name="Muzemil S."/>
            <person name="Studholme D.J."/>
        </authorList>
    </citation>
    <scope>NUCLEOTIDE SEQUENCE [LARGE SCALE GENOMIC DNA]</scope>
</reference>
<dbReference type="EMBL" id="AMZH03003917">
    <property type="protein sequence ID" value="RRT70745.1"/>
    <property type="molecule type" value="Genomic_DNA"/>
</dbReference>
<gene>
    <name evidence="2" type="ORF">B296_00036183</name>
</gene>
<comment type="caution">
    <text evidence="2">The sequence shown here is derived from an EMBL/GenBank/DDBJ whole genome shotgun (WGS) entry which is preliminary data.</text>
</comment>
<keyword evidence="1" id="KW-0732">Signal</keyword>
<evidence type="ECO:0000313" key="3">
    <source>
        <dbReference type="Proteomes" id="UP000287651"/>
    </source>
</evidence>
<sequence length="118" mass="13277">MSAMGSVSLLSGQPKEGVYVEARSETKGYYEEAATDNMGNFRLRGLLPDTTYMVKIVAKDYLGVKTLERASPESIAVMVGSEDVRDFNPKYLKLTWKNNLKFMLVLSDIMSKKKITNR</sequence>
<dbReference type="PANTHER" id="PTHR23303">
    <property type="entry name" value="CARBOXYPEPTIDASE REGULATORY REGION-CONTAINING"/>
    <property type="match status" value="1"/>
</dbReference>
<evidence type="ECO:0000313" key="2">
    <source>
        <dbReference type="EMBL" id="RRT70745.1"/>
    </source>
</evidence>
<dbReference type="Proteomes" id="UP000287651">
    <property type="component" value="Unassembled WGS sequence"/>
</dbReference>
<protein>
    <recommendedName>
        <fullName evidence="4">Fibronectin type-III domain-containing protein</fullName>
    </recommendedName>
</protein>
<dbReference type="InterPro" id="IPR051417">
    <property type="entry name" value="SDr/BOS_complex"/>
</dbReference>
<dbReference type="GO" id="GO:0005789">
    <property type="term" value="C:endoplasmic reticulum membrane"/>
    <property type="evidence" value="ECO:0007669"/>
    <property type="project" value="TreeGrafter"/>
</dbReference>
<proteinExistence type="predicted"/>
<accession>A0A427A3C1</accession>
<dbReference type="PANTHER" id="PTHR23303:SF14">
    <property type="entry name" value="BOS COMPLEX SUBUNIT NOMO1-RELATED"/>
    <property type="match status" value="1"/>
</dbReference>
<evidence type="ECO:0008006" key="4">
    <source>
        <dbReference type="Google" id="ProtNLM"/>
    </source>
</evidence>
<organism evidence="2 3">
    <name type="scientific">Ensete ventricosum</name>
    <name type="common">Abyssinian banana</name>
    <name type="synonym">Musa ensete</name>
    <dbReference type="NCBI Taxonomy" id="4639"/>
    <lineage>
        <taxon>Eukaryota</taxon>
        <taxon>Viridiplantae</taxon>
        <taxon>Streptophyta</taxon>
        <taxon>Embryophyta</taxon>
        <taxon>Tracheophyta</taxon>
        <taxon>Spermatophyta</taxon>
        <taxon>Magnoliopsida</taxon>
        <taxon>Liliopsida</taxon>
        <taxon>Zingiberales</taxon>
        <taxon>Musaceae</taxon>
        <taxon>Ensete</taxon>
    </lineage>
</organism>